<feature type="chain" id="PRO_5026737721" evidence="1">
    <location>
        <begin position="23"/>
        <end position="78"/>
    </location>
</feature>
<feature type="signal peptide" evidence="1">
    <location>
        <begin position="1"/>
        <end position="22"/>
    </location>
</feature>
<evidence type="ECO:0000313" key="2">
    <source>
        <dbReference type="EMBL" id="NOV43311.1"/>
    </source>
</evidence>
<sequence length="78" mass="8812">MCCHWLCCICITMMMTVRVSVCLSPANNSHCCIPLVLKNDFQYFCLAGKWHTAAVCVYVTLLLQELLKVRNLGRVCKG</sequence>
<organism evidence="2">
    <name type="scientific">Rhipicephalus microplus</name>
    <name type="common">Cattle tick</name>
    <name type="synonym">Boophilus microplus</name>
    <dbReference type="NCBI Taxonomy" id="6941"/>
    <lineage>
        <taxon>Eukaryota</taxon>
        <taxon>Metazoa</taxon>
        <taxon>Ecdysozoa</taxon>
        <taxon>Arthropoda</taxon>
        <taxon>Chelicerata</taxon>
        <taxon>Arachnida</taxon>
        <taxon>Acari</taxon>
        <taxon>Parasitiformes</taxon>
        <taxon>Ixodida</taxon>
        <taxon>Ixodoidea</taxon>
        <taxon>Ixodidae</taxon>
        <taxon>Rhipicephalinae</taxon>
        <taxon>Rhipicephalus</taxon>
        <taxon>Boophilus</taxon>
    </lineage>
</organism>
<accession>A0A6M2DDQ8</accession>
<dbReference type="EMBL" id="GHWJ01010574">
    <property type="protein sequence ID" value="NOV43311.1"/>
    <property type="molecule type" value="Transcribed_RNA"/>
</dbReference>
<keyword evidence="1" id="KW-0732">Signal</keyword>
<reference evidence="2" key="1">
    <citation type="submission" date="2019-09" db="EMBL/GenBank/DDBJ databases">
        <title>Organ-specific transcriptomic study of the physiology of the cattle tick, Rhipicephalus microplus.</title>
        <authorList>
            <person name="Tirloni L."/>
            <person name="Braz G."/>
            <person name="Gandara A.C.P."/>
            <person name="Sabadin G.A."/>
            <person name="da Silva R.M."/>
            <person name="Guizzo M.G."/>
            <person name="Machado J.A."/>
            <person name="Costa E.P."/>
            <person name="Gomes H.F."/>
            <person name="Moraes J."/>
            <person name="Mota M.B.S."/>
            <person name="Mesquita R.D."/>
            <person name="Alvarenga P.H."/>
            <person name="Alves F."/>
            <person name="Seixas A."/>
            <person name="da Fonseca R.N."/>
            <person name="Fogaca A."/>
            <person name="Logullo C."/>
            <person name="Tanaka A."/>
            <person name="Daffre S."/>
            <person name="Termignoni C."/>
            <person name="Vaz I.S.Jr."/>
            <person name="Oliveira P.L."/>
            <person name="Ribeiro J.M."/>
        </authorList>
    </citation>
    <scope>NUCLEOTIDE SEQUENCE</scope>
    <source>
        <strain evidence="2">Porto Alegre</strain>
    </source>
</reference>
<proteinExistence type="predicted"/>
<dbReference type="AlphaFoldDB" id="A0A6M2DDQ8"/>
<protein>
    <submittedName>
        <fullName evidence="2">Putative secreted protein</fullName>
    </submittedName>
</protein>
<name>A0A6M2DDQ8_RHIMP</name>
<evidence type="ECO:0000256" key="1">
    <source>
        <dbReference type="SAM" id="SignalP"/>
    </source>
</evidence>